<dbReference type="PANTHER" id="PTHR43316:SF3">
    <property type="entry name" value="HALOACID DEHALOGENASE, TYPE II (AFU_ORTHOLOGUE AFUA_2G07750)-RELATED"/>
    <property type="match status" value="1"/>
</dbReference>
<dbReference type="InterPro" id="IPR023214">
    <property type="entry name" value="HAD_sf"/>
</dbReference>
<dbReference type="Proteomes" id="UP000188174">
    <property type="component" value="Chromosome"/>
</dbReference>
<dbReference type="SFLD" id="SFLDG01129">
    <property type="entry name" value="C1.5:_HAD__Beta-PGM__Phosphata"/>
    <property type="match status" value="1"/>
</dbReference>
<keyword evidence="2 3" id="KW-0378">Hydrolase</keyword>
<dbReference type="NCBIfam" id="TIGR01493">
    <property type="entry name" value="HAD-SF-IA-v2"/>
    <property type="match status" value="1"/>
</dbReference>
<dbReference type="SFLD" id="SFLDF00045">
    <property type="entry name" value="2-haloacid_dehalogenase"/>
    <property type="match status" value="1"/>
</dbReference>
<dbReference type="InterPro" id="IPR036412">
    <property type="entry name" value="HAD-like_sf"/>
</dbReference>
<evidence type="ECO:0000313" key="5">
    <source>
        <dbReference type="Proteomes" id="UP000188174"/>
    </source>
</evidence>
<dbReference type="Pfam" id="PF00702">
    <property type="entry name" value="Hydrolase"/>
    <property type="match status" value="1"/>
</dbReference>
<sequence>MPVKAVVFDAYGTLYDPQSVATVTDRAYPGYGEMITQVWRIKQLEYTWLRSLMQKYEDFESITSASLRYTLKLLGLPLIDSVFTSILEKYRWLDPYPEAHDALEGLAGHDLAILSNGSPNMLNELVRNTGFDRQINHVISVDPMRIYKPSPLAYALIETRLGVQPSEVMFVSSNPFDACGAKAFGLKVAWIDRVPSDAMVEACKRSDRIAPVTMFRAVRQQMDELGFDPDHRISSLTGLADLLQSELLG</sequence>
<protein>
    <recommendedName>
        <fullName evidence="3">(S)-2-haloacid dehalogenase</fullName>
        <ecNumber evidence="3">3.8.1.2</ecNumber>
    </recommendedName>
    <alternativeName>
        <fullName evidence="3">2-haloalkanoic acid dehalogenase</fullName>
    </alternativeName>
    <alternativeName>
        <fullName evidence="3">Halocarboxylic acid halidohydrolase</fullName>
    </alternativeName>
    <alternativeName>
        <fullName evidence="3">L-2-haloacid dehalogenase</fullName>
    </alternativeName>
</protein>
<dbReference type="PRINTS" id="PR00413">
    <property type="entry name" value="HADHALOGNASE"/>
</dbReference>
<comment type="catalytic activity">
    <reaction evidence="3">
        <text>an (S)-2-haloacid + H2O = a (2R)-2-hydroxycarboxylate + a halide anion + H(+)</text>
        <dbReference type="Rhea" id="RHEA:11192"/>
        <dbReference type="ChEBI" id="CHEBI:15377"/>
        <dbReference type="ChEBI" id="CHEBI:15378"/>
        <dbReference type="ChEBI" id="CHEBI:16042"/>
        <dbReference type="ChEBI" id="CHEBI:58314"/>
        <dbReference type="ChEBI" id="CHEBI:137405"/>
        <dbReference type="EC" id="3.8.1.2"/>
    </reaction>
</comment>
<evidence type="ECO:0000313" key="4">
    <source>
        <dbReference type="EMBL" id="AQQ03891.1"/>
    </source>
</evidence>
<dbReference type="SFLD" id="SFLDS00003">
    <property type="entry name" value="Haloacid_Dehalogenase"/>
    <property type="match status" value="1"/>
</dbReference>
<dbReference type="InterPro" id="IPR023198">
    <property type="entry name" value="PGP-like_dom2"/>
</dbReference>
<accession>A0ABM6I0N1</accession>
<proteinExistence type="inferred from homology"/>
<comment type="function">
    <text evidence="3">Catalyzes the hydrolytic dehalogenation of small (S)-2-haloalkanoic acids to yield the corresponding (R)-2-hydroxyalkanoic acids.</text>
</comment>
<evidence type="ECO:0000256" key="2">
    <source>
        <dbReference type="ARBA" id="ARBA00022801"/>
    </source>
</evidence>
<dbReference type="Gene3D" id="3.40.50.1000">
    <property type="entry name" value="HAD superfamily/HAD-like"/>
    <property type="match status" value="1"/>
</dbReference>
<dbReference type="SUPFAM" id="SSF56784">
    <property type="entry name" value="HAD-like"/>
    <property type="match status" value="1"/>
</dbReference>
<organism evidence="4 5">
    <name type="scientific">Roseibium algicola</name>
    <dbReference type="NCBI Taxonomy" id="2857014"/>
    <lineage>
        <taxon>Bacteria</taxon>
        <taxon>Pseudomonadati</taxon>
        <taxon>Pseudomonadota</taxon>
        <taxon>Alphaproteobacteria</taxon>
        <taxon>Hyphomicrobiales</taxon>
        <taxon>Stappiaceae</taxon>
        <taxon>Roseibium</taxon>
    </lineage>
</organism>
<dbReference type="InterPro" id="IPR006328">
    <property type="entry name" value="2-HAD"/>
</dbReference>
<dbReference type="RefSeq" id="WP_077291116.1">
    <property type="nucleotide sequence ID" value="NZ_CP019630.1"/>
</dbReference>
<dbReference type="SFLD" id="SFLDG01135">
    <property type="entry name" value="C1.5.6:_HAD__Beta-PGM__Phospha"/>
    <property type="match status" value="1"/>
</dbReference>
<dbReference type="NCBIfam" id="TIGR01428">
    <property type="entry name" value="HAD_type_II"/>
    <property type="match status" value="1"/>
</dbReference>
<gene>
    <name evidence="4" type="ORF">B0E33_10065</name>
</gene>
<dbReference type="PANTHER" id="PTHR43316">
    <property type="entry name" value="HYDROLASE, HALOACID DELAHOGENASE-RELATED"/>
    <property type="match status" value="1"/>
</dbReference>
<dbReference type="EMBL" id="CP019630">
    <property type="protein sequence ID" value="AQQ03891.1"/>
    <property type="molecule type" value="Genomic_DNA"/>
</dbReference>
<evidence type="ECO:0000256" key="3">
    <source>
        <dbReference type="RuleBase" id="RU368077"/>
    </source>
</evidence>
<dbReference type="InterPro" id="IPR051540">
    <property type="entry name" value="S-2-haloacid_dehalogenase"/>
</dbReference>
<keyword evidence="5" id="KW-1185">Reference proteome</keyword>
<dbReference type="Gene3D" id="1.10.150.240">
    <property type="entry name" value="Putative phosphatase, domain 2"/>
    <property type="match status" value="1"/>
</dbReference>
<dbReference type="CDD" id="cd02588">
    <property type="entry name" value="HAD_L2-DEX"/>
    <property type="match status" value="1"/>
</dbReference>
<comment type="similarity">
    <text evidence="1 3">Belongs to the HAD-like hydrolase superfamily. S-2-haloalkanoic acid dehalogenase family.</text>
</comment>
<dbReference type="EC" id="3.8.1.2" evidence="3"/>
<evidence type="ECO:0000256" key="1">
    <source>
        <dbReference type="ARBA" id="ARBA00008106"/>
    </source>
</evidence>
<name>A0ABM6I0N1_9HYPH</name>
<dbReference type="InterPro" id="IPR006439">
    <property type="entry name" value="HAD-SF_hydro_IA"/>
</dbReference>
<reference evidence="4 5" key="1">
    <citation type="submission" date="2017-02" db="EMBL/GenBank/DDBJ databases">
        <authorList>
            <person name="Jeong S."/>
        </authorList>
    </citation>
    <scope>NUCLEOTIDE SEQUENCE [LARGE SCALE GENOMIC DNA]</scope>
    <source>
        <strain evidence="4 5">RMAR6-6</strain>
    </source>
</reference>